<feature type="compositionally biased region" description="Basic residues" evidence="1">
    <location>
        <begin position="855"/>
        <end position="872"/>
    </location>
</feature>
<feature type="compositionally biased region" description="Acidic residues" evidence="1">
    <location>
        <begin position="728"/>
        <end position="767"/>
    </location>
</feature>
<accession>A0A817PGJ1</accession>
<comment type="caution">
    <text evidence="3">The sequence shown here is derived from an EMBL/GenBank/DDBJ whole genome shotgun (WGS) entry which is preliminary data.</text>
</comment>
<dbReference type="Proteomes" id="UP000663851">
    <property type="component" value="Unassembled WGS sequence"/>
</dbReference>
<feature type="domain" description="Protein kinase" evidence="2">
    <location>
        <begin position="279"/>
        <end position="663"/>
    </location>
</feature>
<feature type="compositionally biased region" description="Low complexity" evidence="1">
    <location>
        <begin position="824"/>
        <end position="849"/>
    </location>
</feature>
<dbReference type="EMBL" id="CAJNYD010000001">
    <property type="protein sequence ID" value="CAF3163518.1"/>
    <property type="molecule type" value="Genomic_DNA"/>
</dbReference>
<dbReference type="GO" id="GO:0005524">
    <property type="term" value="F:ATP binding"/>
    <property type="evidence" value="ECO:0007669"/>
    <property type="project" value="InterPro"/>
</dbReference>
<dbReference type="Gene3D" id="1.10.510.10">
    <property type="entry name" value="Transferase(Phosphotransferase) domain 1"/>
    <property type="match status" value="2"/>
</dbReference>
<evidence type="ECO:0000259" key="2">
    <source>
        <dbReference type="PROSITE" id="PS50011"/>
    </source>
</evidence>
<dbReference type="Proteomes" id="UP000663833">
    <property type="component" value="Unassembled WGS sequence"/>
</dbReference>
<dbReference type="PANTHER" id="PTHR11909">
    <property type="entry name" value="CASEIN KINASE-RELATED"/>
    <property type="match status" value="1"/>
</dbReference>
<dbReference type="InterPro" id="IPR050235">
    <property type="entry name" value="CK1_Ser-Thr_kinase"/>
</dbReference>
<proteinExistence type="predicted"/>
<dbReference type="EMBL" id="CAJOBO010000458">
    <property type="protein sequence ID" value="CAF4226459.1"/>
    <property type="molecule type" value="Genomic_DNA"/>
</dbReference>
<dbReference type="AlphaFoldDB" id="A0A817PGJ1"/>
<dbReference type="InterPro" id="IPR000719">
    <property type="entry name" value="Prot_kinase_dom"/>
</dbReference>
<name>A0A817PGJ1_9BILA</name>
<evidence type="ECO:0000313" key="3">
    <source>
        <dbReference type="EMBL" id="CAF3163518.1"/>
    </source>
</evidence>
<feature type="compositionally biased region" description="Polar residues" evidence="1">
    <location>
        <begin position="702"/>
        <end position="722"/>
    </location>
</feature>
<feature type="compositionally biased region" description="Low complexity" evidence="1">
    <location>
        <begin position="679"/>
        <end position="701"/>
    </location>
</feature>
<dbReference type="InterPro" id="IPR011009">
    <property type="entry name" value="Kinase-like_dom_sf"/>
</dbReference>
<feature type="compositionally biased region" description="Acidic residues" evidence="1">
    <location>
        <begin position="778"/>
        <end position="796"/>
    </location>
</feature>
<protein>
    <recommendedName>
        <fullName evidence="2">Protein kinase domain-containing protein</fullName>
    </recommendedName>
</protein>
<feature type="compositionally biased region" description="Low complexity" evidence="1">
    <location>
        <begin position="13"/>
        <end position="37"/>
    </location>
</feature>
<dbReference type="SUPFAM" id="SSF56112">
    <property type="entry name" value="Protein kinase-like (PK-like)"/>
    <property type="match status" value="1"/>
</dbReference>
<organism evidence="3 5">
    <name type="scientific">Rotaria socialis</name>
    <dbReference type="NCBI Taxonomy" id="392032"/>
    <lineage>
        <taxon>Eukaryota</taxon>
        <taxon>Metazoa</taxon>
        <taxon>Spiralia</taxon>
        <taxon>Gnathifera</taxon>
        <taxon>Rotifera</taxon>
        <taxon>Eurotatoria</taxon>
        <taxon>Bdelloidea</taxon>
        <taxon>Philodinida</taxon>
        <taxon>Philodinidae</taxon>
        <taxon>Rotaria</taxon>
    </lineage>
</organism>
<evidence type="ECO:0000313" key="5">
    <source>
        <dbReference type="Proteomes" id="UP000663833"/>
    </source>
</evidence>
<evidence type="ECO:0000313" key="4">
    <source>
        <dbReference type="EMBL" id="CAF4226459.1"/>
    </source>
</evidence>
<sequence>MVKLEPIKPVIRSRSSSSDSDFDDLNSTSSSDSDLSLIETSATNSSKSCQKRKIPTSTHIIPQGTSIRDVNNSLWMIHQCVKVSHHNERFIYLCSQVKRTSNVHELKILEQTEQQNIVKTKISPLMYLTDKLKQSRQTVIDKARAENDKLDYIFYGAVIGDTNKEIELIISNNEKQAIASNKNSLNNKFLSSSANDQNSNKIIHGIVEFLKDDDTYDENKINKYSIEIIFVQDKKKYNSIANPSELLQQILKIEIKNLKEMRRKNLIINNKTNEDLHKFIITKKPGHTQYDIQESINDEGENLSSPPSSSSVESSTTKYLLKLEINTPSSSSSSSKQYTIDHEIAFYSRFATHEKLKSYIKRHNLMYIAIPEYISHGTYKHLNLTYKFLIMEQYRENLRSLIYSYDQSLPEHNALNLFLQMLYVIQFIHEKNYVHQIIKPKYMMFANKQPYFIFLTQFRTVKSIHDTDSRSSEVPNENRPITANENQLVKQQNYQVKKKVKRSHRTQLAAIHNKTLSVVPSPLLVIDVPSPTIEEDNLLINANSYHHPFSVYSSLDMHLNDKQTYRGDLEMLGYNLIVWSGGRLPWDKKNKNVHFKLQRDTITNEKKLAKSNVNEFVKKCFFMKLISPVTLRAICDYMSTVYQLNIDDMPNFDQLRAPIKEIVKALGFKANACLRLSNSKSKATNTSNSTNKNVLNSSTNTQDVKTNGNISKHININDTTSPVKELEVEQDDLEDDEDEDEDDDDDDDDDDNDNDDDDEEDEEDEEEGHPCPPGSNSCDDEDDDDSSDENNDDDTQMEQQAPSIPSHATKTKCKRCGGDHSLEDQQSQTSSDKQSNSSTGPGTNNNNNTLTYQQKRQRSIAKRLQLRRKKKN</sequence>
<feature type="region of interest" description="Disordered" evidence="1">
    <location>
        <begin position="1"/>
        <end position="37"/>
    </location>
</feature>
<feature type="compositionally biased region" description="Polar residues" evidence="1">
    <location>
        <begin position="797"/>
        <end position="808"/>
    </location>
</feature>
<dbReference type="PROSITE" id="PS50011">
    <property type="entry name" value="PROTEIN_KINASE_DOM"/>
    <property type="match status" value="1"/>
</dbReference>
<reference evidence="3" key="1">
    <citation type="submission" date="2021-02" db="EMBL/GenBank/DDBJ databases">
        <authorList>
            <person name="Nowell W R."/>
        </authorList>
    </citation>
    <scope>NUCLEOTIDE SEQUENCE</scope>
</reference>
<gene>
    <name evidence="4" type="ORF">HFQ381_LOCUS8961</name>
    <name evidence="3" type="ORF">LUA448_LOCUS23</name>
</gene>
<dbReference type="GO" id="GO:0004672">
    <property type="term" value="F:protein kinase activity"/>
    <property type="evidence" value="ECO:0007669"/>
    <property type="project" value="InterPro"/>
</dbReference>
<feature type="region of interest" description="Disordered" evidence="1">
    <location>
        <begin position="679"/>
        <end position="872"/>
    </location>
</feature>
<evidence type="ECO:0000256" key="1">
    <source>
        <dbReference type="SAM" id="MobiDB-lite"/>
    </source>
</evidence>